<proteinExistence type="predicted"/>
<sequence>MTIIGIKKQAPICFVTKLIEQQFSIQWDTDSVNGVKEPEDFNFYTFCDVQKLKKARNGNDEQMGGKTKHLKYDPRRAHVMVKLYRYCRANTIMEYSVKGLCPYVYIRTRRGWNEWNPLGGTNTFKSAEHSHFSWMNNHIYDYISSHAIKIKENGIEKALKKHTLYWAVVQDGDFLPGTHLQLNVIGKTQVYVGKANNGINGRWLADANSHCKMMKICLGNVQEMTTYEPLRVHGIQLVDARILLAKLRGEQCALFVMNTYNKDAASVLEEDEKAHIKGELPGNGDENVELLTQCPDWKPKYMAYGMNGRS</sequence>
<keyword evidence="2" id="KW-1185">Reference proteome</keyword>
<accession>A0A6S7GMJ1</accession>
<dbReference type="OrthoDB" id="9973512at2759"/>
<name>A0A6S7GMJ1_PARCT</name>
<evidence type="ECO:0000313" key="1">
    <source>
        <dbReference type="EMBL" id="CAB3993248.1"/>
    </source>
</evidence>
<gene>
    <name evidence="1" type="ORF">PACLA_8A026841</name>
</gene>
<organism evidence="1 2">
    <name type="scientific">Paramuricea clavata</name>
    <name type="common">Red gorgonian</name>
    <name type="synonym">Violescent sea-whip</name>
    <dbReference type="NCBI Taxonomy" id="317549"/>
    <lineage>
        <taxon>Eukaryota</taxon>
        <taxon>Metazoa</taxon>
        <taxon>Cnidaria</taxon>
        <taxon>Anthozoa</taxon>
        <taxon>Octocorallia</taxon>
        <taxon>Malacalcyonacea</taxon>
        <taxon>Plexauridae</taxon>
        <taxon>Paramuricea</taxon>
    </lineage>
</organism>
<comment type="caution">
    <text evidence="1">The sequence shown here is derived from an EMBL/GenBank/DDBJ whole genome shotgun (WGS) entry which is preliminary data.</text>
</comment>
<protein>
    <submittedName>
        <fullName evidence="1">Uncharacterized protein</fullName>
    </submittedName>
</protein>
<reference evidence="1" key="1">
    <citation type="submission" date="2020-04" db="EMBL/GenBank/DDBJ databases">
        <authorList>
            <person name="Alioto T."/>
            <person name="Alioto T."/>
            <person name="Gomez Garrido J."/>
        </authorList>
    </citation>
    <scope>NUCLEOTIDE SEQUENCE</scope>
    <source>
        <strain evidence="1">A484AB</strain>
    </source>
</reference>
<dbReference type="AlphaFoldDB" id="A0A6S7GMJ1"/>
<dbReference type="Proteomes" id="UP001152795">
    <property type="component" value="Unassembled WGS sequence"/>
</dbReference>
<evidence type="ECO:0000313" key="2">
    <source>
        <dbReference type="Proteomes" id="UP001152795"/>
    </source>
</evidence>
<dbReference type="EMBL" id="CACRXK020002217">
    <property type="protein sequence ID" value="CAB3993248.1"/>
    <property type="molecule type" value="Genomic_DNA"/>
</dbReference>